<proteinExistence type="predicted"/>
<protein>
    <submittedName>
        <fullName evidence="1">Uncharacterized protein</fullName>
    </submittedName>
</protein>
<dbReference type="EMBL" id="VNIP01000004">
    <property type="protein sequence ID" value="KAA1183642.1"/>
    <property type="molecule type" value="Genomic_DNA"/>
</dbReference>
<sequence>MTQQWRIFLARSTPPGAILDFSAAEFAIEVAVNLRYCLRLVQPTPECIDLAELVLLRAQRYGEARMGDKSLLFAEAEDALAQATRLLELELEYCSKRDMQSSCDQAAA</sequence>
<dbReference type="AlphaFoldDB" id="A0A5B0WA68"/>
<gene>
    <name evidence="1" type="ORF">FP026_06265</name>
</gene>
<name>A0A5B0WA68_RHITR</name>
<reference evidence="1 2" key="1">
    <citation type="submission" date="2019-07" db="EMBL/GenBank/DDBJ databases">
        <title>The Draft Genome Sequence of Rhizobium tropici SARCC-755 Associated with Superior Nodulation on Pigeonpea (Cajanus cajan (L.) Millsp.).</title>
        <authorList>
            <person name="Bopape F.L."/>
            <person name="Hassen A.I."/>
            <person name="Swanevelder Z.H."/>
            <person name="Gwata E.T."/>
        </authorList>
    </citation>
    <scope>NUCLEOTIDE SEQUENCE [LARGE SCALE GENOMIC DNA]</scope>
    <source>
        <strain evidence="1 2">SARCC-755</strain>
    </source>
</reference>
<organism evidence="1 2">
    <name type="scientific">Rhizobium tropici</name>
    <dbReference type="NCBI Taxonomy" id="398"/>
    <lineage>
        <taxon>Bacteria</taxon>
        <taxon>Pseudomonadati</taxon>
        <taxon>Pseudomonadota</taxon>
        <taxon>Alphaproteobacteria</taxon>
        <taxon>Hyphomicrobiales</taxon>
        <taxon>Rhizobiaceae</taxon>
        <taxon>Rhizobium/Agrobacterium group</taxon>
        <taxon>Rhizobium</taxon>
    </lineage>
</organism>
<comment type="caution">
    <text evidence="1">The sequence shown here is derived from an EMBL/GenBank/DDBJ whole genome shotgun (WGS) entry which is preliminary data.</text>
</comment>
<dbReference type="Proteomes" id="UP000323608">
    <property type="component" value="Unassembled WGS sequence"/>
</dbReference>
<accession>A0A5B0WA68</accession>
<evidence type="ECO:0000313" key="1">
    <source>
        <dbReference type="EMBL" id="KAA1183642.1"/>
    </source>
</evidence>
<dbReference type="OrthoDB" id="8382733at2"/>
<evidence type="ECO:0000313" key="2">
    <source>
        <dbReference type="Proteomes" id="UP000323608"/>
    </source>
</evidence>
<dbReference type="RefSeq" id="WP_149633774.1">
    <property type="nucleotide sequence ID" value="NZ_VNIP01000004.1"/>
</dbReference>